<comment type="similarity">
    <text evidence="1">Belongs to the peptidase C14B family.</text>
</comment>
<dbReference type="OMA" id="KMVTMFS"/>
<evidence type="ECO:0000313" key="4">
    <source>
        <dbReference type="Proteomes" id="UP000756132"/>
    </source>
</evidence>
<dbReference type="GO" id="GO:0006508">
    <property type="term" value="P:proteolysis"/>
    <property type="evidence" value="ECO:0007669"/>
    <property type="project" value="InterPro"/>
</dbReference>
<dbReference type="EMBL" id="CP090163">
    <property type="protein sequence ID" value="UJO12870.1"/>
    <property type="molecule type" value="Genomic_DNA"/>
</dbReference>
<gene>
    <name evidence="3" type="ORF">CLAFUR5_00698</name>
</gene>
<dbReference type="OrthoDB" id="3223806at2759"/>
<dbReference type="GO" id="GO:0004197">
    <property type="term" value="F:cysteine-type endopeptidase activity"/>
    <property type="evidence" value="ECO:0007669"/>
    <property type="project" value="InterPro"/>
</dbReference>
<evidence type="ECO:0000259" key="2">
    <source>
        <dbReference type="Pfam" id="PF00656"/>
    </source>
</evidence>
<dbReference type="GO" id="GO:0005737">
    <property type="term" value="C:cytoplasm"/>
    <property type="evidence" value="ECO:0007669"/>
    <property type="project" value="TreeGrafter"/>
</dbReference>
<evidence type="ECO:0000313" key="3">
    <source>
        <dbReference type="EMBL" id="UJO12870.1"/>
    </source>
</evidence>
<dbReference type="InterPro" id="IPR011600">
    <property type="entry name" value="Pept_C14_caspase"/>
</dbReference>
<dbReference type="KEGG" id="ffu:CLAFUR5_00698"/>
<dbReference type="RefSeq" id="XP_047757236.1">
    <property type="nucleotide sequence ID" value="XM_047899846.1"/>
</dbReference>
<dbReference type="InterPro" id="IPR050452">
    <property type="entry name" value="Metacaspase"/>
</dbReference>
<keyword evidence="4" id="KW-1185">Reference proteome</keyword>
<dbReference type="PANTHER" id="PTHR48104:SF30">
    <property type="entry name" value="METACASPASE-1"/>
    <property type="match status" value="1"/>
</dbReference>
<dbReference type="Pfam" id="PF00656">
    <property type="entry name" value="Peptidase_C14"/>
    <property type="match status" value="1"/>
</dbReference>
<dbReference type="Proteomes" id="UP000756132">
    <property type="component" value="Chromosome 1"/>
</dbReference>
<evidence type="ECO:0000256" key="1">
    <source>
        <dbReference type="ARBA" id="ARBA00009005"/>
    </source>
</evidence>
<feature type="domain" description="Peptidase C14 caspase" evidence="2">
    <location>
        <begin position="9"/>
        <end position="312"/>
    </location>
</feature>
<dbReference type="Gene3D" id="3.40.50.12660">
    <property type="match status" value="2"/>
</dbReference>
<sequence length="324" mass="36041">MAYQERPRRKKSLLIGINYVGSEHKLQGCHQDVENMCEFLAAEGYSSDRRDRVVLRDDRHTDPEGPFWPNGHNMMAAFQWLVSEPGTTNFLHYSGHGGQVADTGGYRASGFDDTIVPCDFEQNGQIPSGVLHKALVSALPPSSTLFVILDCCHSGSAIELPFVYRSDEDGNVSMLDNVQAGMRLMGAASHLIQGGFTVDKVGEARQLFAGAQSFFKGLMHEQAETDQYGLSQEDFAQEYQGEQPKQVWMFSGCKDDQTSADASIAGSHVGAMSWAFLECMKQYGLRQSYIQVLQNTRQILKGRYEQVPQLSVGFEQDLNYGLRI</sequence>
<dbReference type="PANTHER" id="PTHR48104">
    <property type="entry name" value="METACASPASE-4"/>
    <property type="match status" value="1"/>
</dbReference>
<proteinExistence type="inferred from homology"/>
<dbReference type="AlphaFoldDB" id="A0A9Q8P4A0"/>
<reference evidence="3" key="1">
    <citation type="submission" date="2021-12" db="EMBL/GenBank/DDBJ databases">
        <authorList>
            <person name="Zaccaron A."/>
            <person name="Stergiopoulos I."/>
        </authorList>
    </citation>
    <scope>NUCLEOTIDE SEQUENCE</scope>
    <source>
        <strain evidence="3">Race5_Kim</strain>
    </source>
</reference>
<reference evidence="3" key="2">
    <citation type="journal article" date="2022" name="Microb. Genom.">
        <title>A chromosome-scale genome assembly of the tomato pathogen Cladosporium fulvum reveals a compartmentalized genome architecture and the presence of a dispensable chromosome.</title>
        <authorList>
            <person name="Zaccaron A.Z."/>
            <person name="Chen L.H."/>
            <person name="Samaras A."/>
            <person name="Stergiopoulos I."/>
        </authorList>
    </citation>
    <scope>NUCLEOTIDE SEQUENCE</scope>
    <source>
        <strain evidence="3">Race5_Kim</strain>
    </source>
</reference>
<accession>A0A9Q8P4A0</accession>
<organism evidence="3 4">
    <name type="scientific">Passalora fulva</name>
    <name type="common">Tomato leaf mold</name>
    <name type="synonym">Cladosporium fulvum</name>
    <dbReference type="NCBI Taxonomy" id="5499"/>
    <lineage>
        <taxon>Eukaryota</taxon>
        <taxon>Fungi</taxon>
        <taxon>Dikarya</taxon>
        <taxon>Ascomycota</taxon>
        <taxon>Pezizomycotina</taxon>
        <taxon>Dothideomycetes</taxon>
        <taxon>Dothideomycetidae</taxon>
        <taxon>Mycosphaerellales</taxon>
        <taxon>Mycosphaerellaceae</taxon>
        <taxon>Fulvia</taxon>
    </lineage>
</organism>
<name>A0A9Q8P4A0_PASFU</name>
<protein>
    <submittedName>
        <fullName evidence="3">Metacaspase-1</fullName>
    </submittedName>
</protein>
<dbReference type="GeneID" id="71980576"/>